<evidence type="ECO:0000256" key="2">
    <source>
        <dbReference type="PROSITE-ProRule" id="PRU01091"/>
    </source>
</evidence>
<protein>
    <submittedName>
        <fullName evidence="4">Winged helix-turn-helix domain-containing protein</fullName>
    </submittedName>
</protein>
<dbReference type="GO" id="GO:0003677">
    <property type="term" value="F:DNA binding"/>
    <property type="evidence" value="ECO:0007669"/>
    <property type="project" value="UniProtKB-UniRule"/>
</dbReference>
<dbReference type="Gene3D" id="1.10.10.10">
    <property type="entry name" value="Winged helix-like DNA-binding domain superfamily/Winged helix DNA-binding domain"/>
    <property type="match status" value="1"/>
</dbReference>
<dbReference type="Proteomes" id="UP000644282">
    <property type="component" value="Unassembled WGS sequence"/>
</dbReference>
<organism evidence="4 5">
    <name type="scientific">Leptospira interrogans serovar Pomona</name>
    <dbReference type="NCBI Taxonomy" id="44276"/>
    <lineage>
        <taxon>Bacteria</taxon>
        <taxon>Pseudomonadati</taxon>
        <taxon>Spirochaetota</taxon>
        <taxon>Spirochaetia</taxon>
        <taxon>Leptospirales</taxon>
        <taxon>Leptospiraceae</taxon>
        <taxon>Leptospira</taxon>
    </lineage>
</organism>
<dbReference type="AlphaFoldDB" id="A0AA40WG42"/>
<dbReference type="InterPro" id="IPR016032">
    <property type="entry name" value="Sig_transdc_resp-reg_C-effctor"/>
</dbReference>
<evidence type="ECO:0000313" key="5">
    <source>
        <dbReference type="Proteomes" id="UP000644282"/>
    </source>
</evidence>
<dbReference type="SUPFAM" id="SSF46894">
    <property type="entry name" value="C-terminal effector domain of the bipartite response regulators"/>
    <property type="match status" value="1"/>
</dbReference>
<dbReference type="CDD" id="cd00383">
    <property type="entry name" value="trans_reg_C"/>
    <property type="match status" value="1"/>
</dbReference>
<dbReference type="Pfam" id="PF00486">
    <property type="entry name" value="Trans_reg_C"/>
    <property type="match status" value="1"/>
</dbReference>
<reference evidence="4" key="1">
    <citation type="submission" date="2020-10" db="EMBL/GenBank/DDBJ databases">
        <title>New Zealand Leptospira genomics.</title>
        <authorList>
            <person name="Wilkinson D.A."/>
            <person name="Nisa S."/>
            <person name="Moinet M."/>
            <person name="Benschop J."/>
        </authorList>
    </citation>
    <scope>NUCLEOTIDE SEQUENCE</scope>
    <source>
        <strain evidence="4">ESR8</strain>
    </source>
</reference>
<comment type="caution">
    <text evidence="4">The sequence shown here is derived from an EMBL/GenBank/DDBJ whole genome shotgun (WGS) entry which is preliminary data.</text>
</comment>
<dbReference type="PROSITE" id="PS51755">
    <property type="entry name" value="OMPR_PHOB"/>
    <property type="match status" value="1"/>
</dbReference>
<name>A0AA40WG42_LEPIR</name>
<accession>A0AA40WG42</accession>
<dbReference type="GO" id="GO:0006355">
    <property type="term" value="P:regulation of DNA-templated transcription"/>
    <property type="evidence" value="ECO:0007669"/>
    <property type="project" value="InterPro"/>
</dbReference>
<proteinExistence type="predicted"/>
<feature type="domain" description="OmpR/PhoB-type" evidence="3">
    <location>
        <begin position="1"/>
        <end position="39"/>
    </location>
</feature>
<dbReference type="EMBL" id="JADDXF010000956">
    <property type="protein sequence ID" value="MBE8432706.1"/>
    <property type="molecule type" value="Genomic_DNA"/>
</dbReference>
<dbReference type="InterPro" id="IPR036388">
    <property type="entry name" value="WH-like_DNA-bd_sf"/>
</dbReference>
<feature type="DNA-binding region" description="OmpR/PhoB-type" evidence="2">
    <location>
        <begin position="1"/>
        <end position="39"/>
    </location>
</feature>
<keyword evidence="1 2" id="KW-0238">DNA-binding</keyword>
<feature type="non-terminal residue" evidence="4">
    <location>
        <position position="1"/>
    </location>
</feature>
<evidence type="ECO:0000313" key="4">
    <source>
        <dbReference type="EMBL" id="MBE8432706.1"/>
    </source>
</evidence>
<dbReference type="GO" id="GO:0000160">
    <property type="term" value="P:phosphorelay signal transduction system"/>
    <property type="evidence" value="ECO:0007669"/>
    <property type="project" value="InterPro"/>
</dbReference>
<dbReference type="InterPro" id="IPR001867">
    <property type="entry name" value="OmpR/PhoB-type_DNA-bd"/>
</dbReference>
<evidence type="ECO:0000259" key="3">
    <source>
        <dbReference type="PROSITE" id="PS51755"/>
    </source>
</evidence>
<gene>
    <name evidence="4" type="ORF">IQB77_23890</name>
</gene>
<sequence length="48" mass="5739">GFERMIDSHVKRIRSKLEKNSAQPEWIETIWGIGYRFTDNYDNIVIPD</sequence>
<dbReference type="RefSeq" id="WP_193826239.1">
    <property type="nucleotide sequence ID" value="NZ_JADDXF010000956.1"/>
</dbReference>
<evidence type="ECO:0000256" key="1">
    <source>
        <dbReference type="ARBA" id="ARBA00023125"/>
    </source>
</evidence>